<keyword evidence="10" id="KW-0378">Hydrolase</keyword>
<gene>
    <name evidence="21" type="ORF">LH29_20185</name>
</gene>
<evidence type="ECO:0000256" key="6">
    <source>
        <dbReference type="ARBA" id="ARBA00022645"/>
    </source>
</evidence>
<dbReference type="Gene3D" id="1.10.3810.10">
    <property type="entry name" value="Biosynthetic peptidoglycan transglycosylase-like"/>
    <property type="match status" value="1"/>
</dbReference>
<dbReference type="Pfam" id="PF00905">
    <property type="entry name" value="Transpeptidase"/>
    <property type="match status" value="1"/>
</dbReference>
<dbReference type="GO" id="GO:0071555">
    <property type="term" value="P:cell wall organization"/>
    <property type="evidence" value="ECO:0007669"/>
    <property type="project" value="UniProtKB-KW"/>
</dbReference>
<evidence type="ECO:0000256" key="5">
    <source>
        <dbReference type="ARBA" id="ARBA00022475"/>
    </source>
</evidence>
<comment type="catalytic activity">
    <reaction evidence="16">
        <text>Preferential cleavage: (Ac)2-L-Lys-D-Ala-|-D-Ala. Also transpeptidation of peptidyl-alanyl moieties that are N-acyl substituents of D-alanine.</text>
        <dbReference type="EC" id="3.4.16.4"/>
    </reaction>
</comment>
<keyword evidence="6" id="KW-0121">Carboxypeptidase</keyword>
<dbReference type="GO" id="GO:0030288">
    <property type="term" value="C:outer membrane-bounded periplasmic space"/>
    <property type="evidence" value="ECO:0007669"/>
    <property type="project" value="TreeGrafter"/>
</dbReference>
<dbReference type="GO" id="GO:0005886">
    <property type="term" value="C:plasma membrane"/>
    <property type="evidence" value="ECO:0007669"/>
    <property type="project" value="UniProtKB-SubCell"/>
</dbReference>
<sequence length="777" mass="87995">MNRKKGKSKKTGKKYPLLSFIFKAGVVLFLLGCLFFILVFLGVLGPVPSKTQLHQINNPLASEVYSVDGKILGRYYVENRSYVSFDEISPNVINALVATEDSRFYEHRGIDEIALARVLFKSIILRNDAAGGGSTISQQIAKNLFPRVDYGPLSMPVNKLREAIIAYRLERIYNKQEILALYLNTVPFAENTFGIEVAAERFFSKSPKSLDVHEAAVLVGMLKANNYYNPRTHPERALGRRNVVIDLMVKNNYLNAADAAKYKEKPLGMHYRLISYNQGPAPYFLERLKPELLEWCEDNVNENGQPYNLYTDGLKITTSIDYNLQRYAQQSVKEYMKNLQTVFDNHWKSRDIFREKPEVLKSAIQNLNTSGDSYADELKKYSAKTHASLFTWDGVENMEVSRLDSLKHYLKMLNAGFIAIDPHTSHLKAWVGGIDYRFFKYDHVTAPRQTGSTFKPFVYLAALEEDISADTYFVNQYKVYEEYKDWAPRNSHNEYGGYYSMKGALAKSLNTVSVDVLLEAGIDETIDIARDLGISADLPDYPSLALGVASVSLKEMVEAFAGIVNDGKPVKANYLLQIADKNGKVLETFNYDLPYEPVVSPENCRAVINMMEAVVDGGTGRGIRTVYKIPGDFAGKTGTTQNNSDGWFIGLTPELVTGCWVGADDPRVHFRTTTYGQGAYMALPIVGKFFYKTYHDKKFEHLQYSTFPDPEPELLAMLNEPEYKEVLDIEKHGFDFAGIFGKKENENLKDRPDVKAEEKEKGQLWKKIKGIFSKKDK</sequence>
<evidence type="ECO:0000256" key="3">
    <source>
        <dbReference type="ARBA" id="ARBA00007090"/>
    </source>
</evidence>
<evidence type="ECO:0000256" key="2">
    <source>
        <dbReference type="ARBA" id="ARBA00004752"/>
    </source>
</evidence>
<evidence type="ECO:0000256" key="9">
    <source>
        <dbReference type="ARBA" id="ARBA00022679"/>
    </source>
</evidence>
<evidence type="ECO:0000256" key="8">
    <source>
        <dbReference type="ARBA" id="ARBA00022676"/>
    </source>
</evidence>
<evidence type="ECO:0000256" key="17">
    <source>
        <dbReference type="ARBA" id="ARBA00049902"/>
    </source>
</evidence>
<dbReference type="GO" id="GO:0008360">
    <property type="term" value="P:regulation of cell shape"/>
    <property type="evidence" value="ECO:0007669"/>
    <property type="project" value="UniProtKB-KW"/>
</dbReference>
<keyword evidence="7" id="KW-0645">Protease</keyword>
<dbReference type="InterPro" id="IPR001460">
    <property type="entry name" value="PCN-bd_Tpept"/>
</dbReference>
<keyword evidence="14" id="KW-0511">Multifunctional enzyme</keyword>
<name>A0A0D8J5E8_9BACT</name>
<proteinExistence type="inferred from homology"/>
<evidence type="ECO:0000256" key="13">
    <source>
        <dbReference type="ARBA" id="ARBA00023136"/>
    </source>
</evidence>
<protein>
    <submittedName>
        <fullName evidence="21">Uncharacterized protein</fullName>
    </submittedName>
</protein>
<feature type="domain" description="Penicillin-binding protein transpeptidase" evidence="19">
    <location>
        <begin position="416"/>
        <end position="653"/>
    </location>
</feature>
<comment type="caution">
    <text evidence="21">The sequence shown here is derived from an EMBL/GenBank/DDBJ whole genome shotgun (WGS) entry which is preliminary data.</text>
</comment>
<dbReference type="GO" id="GO:0009252">
    <property type="term" value="P:peptidoglycan biosynthetic process"/>
    <property type="evidence" value="ECO:0007669"/>
    <property type="project" value="UniProtKB-KW"/>
</dbReference>
<comment type="pathway">
    <text evidence="2">Cell wall biogenesis; peptidoglycan biosynthesis.</text>
</comment>
<feature type="domain" description="Glycosyl transferase family 51" evidence="20">
    <location>
        <begin position="69"/>
        <end position="248"/>
    </location>
</feature>
<evidence type="ECO:0000256" key="11">
    <source>
        <dbReference type="ARBA" id="ARBA00022960"/>
    </source>
</evidence>
<comment type="similarity">
    <text evidence="3">In the C-terminal section; belongs to the transpeptidase family.</text>
</comment>
<keyword evidence="13 18" id="KW-0472">Membrane</keyword>
<keyword evidence="5" id="KW-1003">Cell membrane</keyword>
<dbReference type="InterPro" id="IPR012338">
    <property type="entry name" value="Beta-lactam/transpept-like"/>
</dbReference>
<evidence type="ECO:0000313" key="21">
    <source>
        <dbReference type="EMBL" id="KJF42137.1"/>
    </source>
</evidence>
<keyword evidence="18" id="KW-1133">Transmembrane helix</keyword>
<evidence type="ECO:0000256" key="12">
    <source>
        <dbReference type="ARBA" id="ARBA00022984"/>
    </source>
</evidence>
<comment type="catalytic activity">
    <reaction evidence="17">
        <text>[GlcNAc-(1-&gt;4)-Mur2Ac(oyl-L-Ala-gamma-D-Glu-L-Lys-D-Ala-D-Ala)](n)-di-trans,octa-cis-undecaprenyl diphosphate + beta-D-GlcNAc-(1-&gt;4)-Mur2Ac(oyl-L-Ala-gamma-D-Glu-L-Lys-D-Ala-D-Ala)-di-trans,octa-cis-undecaprenyl diphosphate = [GlcNAc-(1-&gt;4)-Mur2Ac(oyl-L-Ala-gamma-D-Glu-L-Lys-D-Ala-D-Ala)](n+1)-di-trans,octa-cis-undecaprenyl diphosphate + di-trans,octa-cis-undecaprenyl diphosphate + H(+)</text>
        <dbReference type="Rhea" id="RHEA:23708"/>
        <dbReference type="Rhea" id="RHEA-COMP:9602"/>
        <dbReference type="Rhea" id="RHEA-COMP:9603"/>
        <dbReference type="ChEBI" id="CHEBI:15378"/>
        <dbReference type="ChEBI" id="CHEBI:58405"/>
        <dbReference type="ChEBI" id="CHEBI:60033"/>
        <dbReference type="ChEBI" id="CHEBI:78435"/>
        <dbReference type="EC" id="2.4.99.28"/>
    </reaction>
</comment>
<evidence type="ECO:0000256" key="7">
    <source>
        <dbReference type="ARBA" id="ARBA00022670"/>
    </source>
</evidence>
<dbReference type="Pfam" id="PF00912">
    <property type="entry name" value="Transgly"/>
    <property type="match status" value="1"/>
</dbReference>
<evidence type="ECO:0000256" key="16">
    <source>
        <dbReference type="ARBA" id="ARBA00034000"/>
    </source>
</evidence>
<dbReference type="PANTHER" id="PTHR32282">
    <property type="entry name" value="BINDING PROTEIN TRANSPEPTIDASE, PUTATIVE-RELATED"/>
    <property type="match status" value="1"/>
</dbReference>
<evidence type="ECO:0000259" key="19">
    <source>
        <dbReference type="Pfam" id="PF00905"/>
    </source>
</evidence>
<dbReference type="InterPro" id="IPR023346">
    <property type="entry name" value="Lysozyme-like_dom_sf"/>
</dbReference>
<evidence type="ECO:0000256" key="4">
    <source>
        <dbReference type="ARBA" id="ARBA00007739"/>
    </source>
</evidence>
<keyword evidence="15" id="KW-0961">Cell wall biogenesis/degradation</keyword>
<dbReference type="EMBL" id="JRHC01000006">
    <property type="protein sequence ID" value="KJF42137.1"/>
    <property type="molecule type" value="Genomic_DNA"/>
</dbReference>
<evidence type="ECO:0000259" key="20">
    <source>
        <dbReference type="Pfam" id="PF00912"/>
    </source>
</evidence>
<dbReference type="InterPro" id="IPR036950">
    <property type="entry name" value="PBP_transglycosylase"/>
</dbReference>
<evidence type="ECO:0000313" key="22">
    <source>
        <dbReference type="Proteomes" id="UP000032544"/>
    </source>
</evidence>
<keyword evidence="8" id="KW-0328">Glycosyltransferase</keyword>
<dbReference type="Proteomes" id="UP000032544">
    <property type="component" value="Unassembled WGS sequence"/>
</dbReference>
<dbReference type="RefSeq" id="WP_045033199.1">
    <property type="nucleotide sequence ID" value="NZ_CAJXKZ010000008.1"/>
</dbReference>
<dbReference type="SUPFAM" id="SSF56601">
    <property type="entry name" value="beta-lactamase/transpeptidase-like"/>
    <property type="match status" value="1"/>
</dbReference>
<evidence type="ECO:0000256" key="1">
    <source>
        <dbReference type="ARBA" id="ARBA00004236"/>
    </source>
</evidence>
<dbReference type="GO" id="GO:0006508">
    <property type="term" value="P:proteolysis"/>
    <property type="evidence" value="ECO:0007669"/>
    <property type="project" value="UniProtKB-KW"/>
</dbReference>
<dbReference type="Gene3D" id="3.40.710.10">
    <property type="entry name" value="DD-peptidase/beta-lactamase superfamily"/>
    <property type="match status" value="2"/>
</dbReference>
<dbReference type="InterPro" id="IPR050396">
    <property type="entry name" value="Glycosyltr_51/Transpeptidase"/>
</dbReference>
<accession>A0A0D8J5E8</accession>
<dbReference type="GO" id="GO:0009002">
    <property type="term" value="F:serine-type D-Ala-D-Ala carboxypeptidase activity"/>
    <property type="evidence" value="ECO:0007669"/>
    <property type="project" value="UniProtKB-EC"/>
</dbReference>
<evidence type="ECO:0000256" key="15">
    <source>
        <dbReference type="ARBA" id="ARBA00023316"/>
    </source>
</evidence>
<evidence type="ECO:0000256" key="14">
    <source>
        <dbReference type="ARBA" id="ARBA00023268"/>
    </source>
</evidence>
<dbReference type="PATRIC" id="fig|1544798.3.peg.4212"/>
<evidence type="ECO:0000256" key="18">
    <source>
        <dbReference type="SAM" id="Phobius"/>
    </source>
</evidence>
<dbReference type="SUPFAM" id="SSF53955">
    <property type="entry name" value="Lysozyme-like"/>
    <property type="match status" value="1"/>
</dbReference>
<keyword evidence="22" id="KW-1185">Reference proteome</keyword>
<reference evidence="21 22" key="1">
    <citation type="submission" date="2014-09" db="EMBL/GenBank/DDBJ databases">
        <title>Draft Genome Sequence of Draconibacterium sp. JN14CK-3.</title>
        <authorList>
            <person name="Dong C."/>
            <person name="Lai Q."/>
            <person name="Shao Z."/>
        </authorList>
    </citation>
    <scope>NUCLEOTIDE SEQUENCE [LARGE SCALE GENOMIC DNA]</scope>
    <source>
        <strain evidence="21 22">JN14CK-3</strain>
    </source>
</reference>
<keyword evidence="12" id="KW-0573">Peptidoglycan synthesis</keyword>
<keyword evidence="9" id="KW-0808">Transferase</keyword>
<dbReference type="PANTHER" id="PTHR32282:SF11">
    <property type="entry name" value="PENICILLIN-BINDING PROTEIN 1B"/>
    <property type="match status" value="1"/>
</dbReference>
<dbReference type="AlphaFoldDB" id="A0A0D8J5E8"/>
<comment type="subcellular location">
    <subcellularLocation>
        <location evidence="1">Cell membrane</location>
    </subcellularLocation>
</comment>
<dbReference type="GO" id="GO:0008658">
    <property type="term" value="F:penicillin binding"/>
    <property type="evidence" value="ECO:0007669"/>
    <property type="project" value="InterPro"/>
</dbReference>
<evidence type="ECO:0000256" key="10">
    <source>
        <dbReference type="ARBA" id="ARBA00022801"/>
    </source>
</evidence>
<keyword evidence="18" id="KW-0812">Transmembrane</keyword>
<dbReference type="InterPro" id="IPR001264">
    <property type="entry name" value="Glyco_trans_51"/>
</dbReference>
<dbReference type="GO" id="GO:0008955">
    <property type="term" value="F:peptidoglycan glycosyltransferase activity"/>
    <property type="evidence" value="ECO:0007669"/>
    <property type="project" value="UniProtKB-EC"/>
</dbReference>
<organism evidence="21 22">
    <name type="scientific">Draconibacterium sediminis</name>
    <dbReference type="NCBI Taxonomy" id="1544798"/>
    <lineage>
        <taxon>Bacteria</taxon>
        <taxon>Pseudomonadati</taxon>
        <taxon>Bacteroidota</taxon>
        <taxon>Bacteroidia</taxon>
        <taxon>Marinilabiliales</taxon>
        <taxon>Prolixibacteraceae</taxon>
        <taxon>Draconibacterium</taxon>
    </lineage>
</organism>
<dbReference type="STRING" id="1544798.LH29_20185"/>
<comment type="similarity">
    <text evidence="4">In the N-terminal section; belongs to the glycosyltransferase 51 family.</text>
</comment>
<feature type="transmembrane region" description="Helical" evidence="18">
    <location>
        <begin position="20"/>
        <end position="44"/>
    </location>
</feature>
<keyword evidence="11" id="KW-0133">Cell shape</keyword>